<evidence type="ECO:0000256" key="3">
    <source>
        <dbReference type="ARBA" id="ARBA00023163"/>
    </source>
</evidence>
<keyword evidence="6" id="KW-1185">Reference proteome</keyword>
<proteinExistence type="predicted"/>
<dbReference type="SUPFAM" id="SSF46689">
    <property type="entry name" value="Homeodomain-like"/>
    <property type="match status" value="2"/>
</dbReference>
<dbReference type="InterPro" id="IPR009594">
    <property type="entry name" value="Tscrpt_reg_HTH_AraC_N"/>
</dbReference>
<name>A0A918KWX4_9DEIO</name>
<evidence type="ECO:0000259" key="4">
    <source>
        <dbReference type="PROSITE" id="PS01124"/>
    </source>
</evidence>
<organism evidence="5 6">
    <name type="scientific">Deinococcus ruber</name>
    <dbReference type="NCBI Taxonomy" id="1848197"/>
    <lineage>
        <taxon>Bacteria</taxon>
        <taxon>Thermotogati</taxon>
        <taxon>Deinococcota</taxon>
        <taxon>Deinococci</taxon>
        <taxon>Deinococcales</taxon>
        <taxon>Deinococcaceae</taxon>
        <taxon>Deinococcus</taxon>
    </lineage>
</organism>
<dbReference type="Gene3D" id="1.10.10.60">
    <property type="entry name" value="Homeodomain-like"/>
    <property type="match status" value="2"/>
</dbReference>
<protein>
    <submittedName>
        <fullName evidence="5">AraC family transcriptional regulator</fullName>
    </submittedName>
</protein>
<dbReference type="Pfam" id="PF06719">
    <property type="entry name" value="AraC_N"/>
    <property type="match status" value="1"/>
</dbReference>
<keyword evidence="3" id="KW-0804">Transcription</keyword>
<dbReference type="GO" id="GO:0043565">
    <property type="term" value="F:sequence-specific DNA binding"/>
    <property type="evidence" value="ECO:0007669"/>
    <property type="project" value="InterPro"/>
</dbReference>
<comment type="caution">
    <text evidence="5">The sequence shown here is derived from an EMBL/GenBank/DDBJ whole genome shotgun (WGS) entry which is preliminary data.</text>
</comment>
<dbReference type="InterPro" id="IPR009057">
    <property type="entry name" value="Homeodomain-like_sf"/>
</dbReference>
<reference evidence="5" key="2">
    <citation type="submission" date="2020-09" db="EMBL/GenBank/DDBJ databases">
        <authorList>
            <person name="Sun Q."/>
            <person name="Ohkuma M."/>
        </authorList>
    </citation>
    <scope>NUCLEOTIDE SEQUENCE</scope>
    <source>
        <strain evidence="5">JCM 31311</strain>
    </source>
</reference>
<dbReference type="SMART" id="SM00342">
    <property type="entry name" value="HTH_ARAC"/>
    <property type="match status" value="1"/>
</dbReference>
<sequence length="323" mass="35735">MTMLPQTTPAEAGVTPHSLPTAHDLLPLAHLIERYAPYHGSHPLRLPGVFAVRGNTTSTQMVHGVYRPSVCIVAQGAKRVFLGSEVFDYDERKMLMFSVELPVASEIVRASPSTPFLCVKIEFEAQHIAELSHRVFTYGLPGVRENRGVGVGDATTEIVNAATRLLRLMGDERDAELLAPLVLEEILIRLLRSPLGPRMAQIGQEDTCVQRVAKAVDWVRAHFDQPMTVEALAELVHMSPSAFHGHFKAVTNMSPLQFQKALRLREARRLMLTSNMDVSSAGRQVGYVSASQFIREYGRLFGNAPARDVAFLRQQGGMLTDLN</sequence>
<accession>A0A918KWX4</accession>
<evidence type="ECO:0000313" key="6">
    <source>
        <dbReference type="Proteomes" id="UP000603865"/>
    </source>
</evidence>
<dbReference type="PROSITE" id="PS01124">
    <property type="entry name" value="HTH_ARAC_FAMILY_2"/>
    <property type="match status" value="1"/>
</dbReference>
<dbReference type="EMBL" id="BMQL01000081">
    <property type="protein sequence ID" value="GGR37721.1"/>
    <property type="molecule type" value="Genomic_DNA"/>
</dbReference>
<dbReference type="PANTHER" id="PTHR43436:SF1">
    <property type="entry name" value="TRANSCRIPTIONAL REGULATORY PROTEIN"/>
    <property type="match status" value="1"/>
</dbReference>
<keyword evidence="1" id="KW-0805">Transcription regulation</keyword>
<dbReference type="Pfam" id="PF12833">
    <property type="entry name" value="HTH_18"/>
    <property type="match status" value="1"/>
</dbReference>
<evidence type="ECO:0000256" key="2">
    <source>
        <dbReference type="ARBA" id="ARBA00023125"/>
    </source>
</evidence>
<gene>
    <name evidence="5" type="ORF">GCM10008957_53870</name>
</gene>
<dbReference type="GO" id="GO:0003700">
    <property type="term" value="F:DNA-binding transcription factor activity"/>
    <property type="evidence" value="ECO:0007669"/>
    <property type="project" value="InterPro"/>
</dbReference>
<evidence type="ECO:0000313" key="5">
    <source>
        <dbReference type="EMBL" id="GGR37721.1"/>
    </source>
</evidence>
<dbReference type="InterPro" id="IPR018062">
    <property type="entry name" value="HTH_AraC-typ_CS"/>
</dbReference>
<reference evidence="5" key="1">
    <citation type="journal article" date="2014" name="Int. J. Syst. Evol. Microbiol.">
        <title>Complete genome sequence of Corynebacterium casei LMG S-19264T (=DSM 44701T), isolated from a smear-ripened cheese.</title>
        <authorList>
            <consortium name="US DOE Joint Genome Institute (JGI-PGF)"/>
            <person name="Walter F."/>
            <person name="Albersmeier A."/>
            <person name="Kalinowski J."/>
            <person name="Ruckert C."/>
        </authorList>
    </citation>
    <scope>NUCLEOTIDE SEQUENCE</scope>
    <source>
        <strain evidence="5">JCM 31311</strain>
    </source>
</reference>
<dbReference type="Proteomes" id="UP000603865">
    <property type="component" value="Unassembled WGS sequence"/>
</dbReference>
<dbReference type="AlphaFoldDB" id="A0A918KWX4"/>
<dbReference type="PANTHER" id="PTHR43436">
    <property type="entry name" value="ARAC-FAMILY TRANSCRIPTIONAL REGULATOR"/>
    <property type="match status" value="1"/>
</dbReference>
<dbReference type="PROSITE" id="PS00041">
    <property type="entry name" value="HTH_ARAC_FAMILY_1"/>
    <property type="match status" value="1"/>
</dbReference>
<dbReference type="RefSeq" id="WP_229776685.1">
    <property type="nucleotide sequence ID" value="NZ_BMQL01000081.1"/>
</dbReference>
<keyword evidence="2" id="KW-0238">DNA-binding</keyword>
<evidence type="ECO:0000256" key="1">
    <source>
        <dbReference type="ARBA" id="ARBA00023015"/>
    </source>
</evidence>
<dbReference type="InterPro" id="IPR018060">
    <property type="entry name" value="HTH_AraC"/>
</dbReference>
<feature type="domain" description="HTH araC/xylS-type" evidence="4">
    <location>
        <begin position="213"/>
        <end position="311"/>
    </location>
</feature>